<dbReference type="AlphaFoldDB" id="A0A523B9H1"/>
<evidence type="ECO:0000313" key="2">
    <source>
        <dbReference type="EMBL" id="TDA37587.1"/>
    </source>
</evidence>
<accession>A0A523B9H1</accession>
<feature type="transmembrane region" description="Helical" evidence="1">
    <location>
        <begin position="89"/>
        <end position="110"/>
    </location>
</feature>
<reference evidence="2 3" key="1">
    <citation type="journal article" date="2019" name="Nat. Microbiol.">
        <title>Expanding anaerobic alkane metabolism in the domain of Archaea.</title>
        <authorList>
            <person name="Wang Y."/>
            <person name="Wegener G."/>
            <person name="Hou J."/>
            <person name="Wang F."/>
            <person name="Xiao X."/>
        </authorList>
    </citation>
    <scope>NUCLEOTIDE SEQUENCE [LARGE SCALE GENOMIC DNA]</scope>
    <source>
        <strain evidence="2">WYZ-LMO11</strain>
    </source>
</reference>
<evidence type="ECO:0000313" key="3">
    <source>
        <dbReference type="Proteomes" id="UP000317265"/>
    </source>
</evidence>
<protein>
    <submittedName>
        <fullName evidence="2">Uncharacterized protein</fullName>
    </submittedName>
</protein>
<feature type="transmembrane region" description="Helical" evidence="1">
    <location>
        <begin position="116"/>
        <end position="138"/>
    </location>
</feature>
<evidence type="ECO:0000256" key="1">
    <source>
        <dbReference type="SAM" id="Phobius"/>
    </source>
</evidence>
<keyword evidence="1" id="KW-1133">Transmembrane helix</keyword>
<dbReference type="Proteomes" id="UP000317265">
    <property type="component" value="Unassembled WGS sequence"/>
</dbReference>
<keyword evidence="1" id="KW-0812">Transmembrane</keyword>
<proteinExistence type="predicted"/>
<dbReference type="EMBL" id="QNVI01000069">
    <property type="protein sequence ID" value="TDA37587.1"/>
    <property type="molecule type" value="Genomic_DNA"/>
</dbReference>
<gene>
    <name evidence="2" type="ORF">DSO09_06710</name>
</gene>
<keyword evidence="1" id="KW-0472">Membrane</keyword>
<comment type="caution">
    <text evidence="2">The sequence shown here is derived from an EMBL/GenBank/DDBJ whole genome shotgun (WGS) entry which is preliminary data.</text>
</comment>
<organism evidence="2 3">
    <name type="scientific">Thermoproteota archaeon</name>
    <dbReference type="NCBI Taxonomy" id="2056631"/>
    <lineage>
        <taxon>Archaea</taxon>
        <taxon>Thermoproteota</taxon>
    </lineage>
</organism>
<name>A0A523B9H1_9CREN</name>
<sequence length="150" mass="17415">MPKRMIDLTAKQQILIALTYKKLSESPSEIQKVLGFKSQQIYRELYDVNGLINEGLVEKDGKGFLRLTDKGKREPLVSMFLLTKRIGKILIIGNFVSLLILLCGLVSSSIEYFHYDLLLIVIIILMSLMQIIGWYMYLYPRILLREIHHK</sequence>